<keyword evidence="1" id="KW-0547">Nucleotide-binding</keyword>
<evidence type="ECO:0000259" key="2">
    <source>
        <dbReference type="PROSITE" id="PS50975"/>
    </source>
</evidence>
<gene>
    <name evidence="3" type="ORF">STARVERO_00681</name>
</gene>
<protein>
    <recommendedName>
        <fullName evidence="2">ATP-grasp domain-containing protein</fullName>
    </recommendedName>
</protein>
<name>A0A5S9NDK0_9HYPH</name>
<dbReference type="Gene3D" id="3.30.470.20">
    <property type="entry name" value="ATP-grasp fold, B domain"/>
    <property type="match status" value="1"/>
</dbReference>
<dbReference type="InterPro" id="IPR003806">
    <property type="entry name" value="ATP-grasp_PylC-type"/>
</dbReference>
<dbReference type="PROSITE" id="PS50975">
    <property type="entry name" value="ATP_GRASP"/>
    <property type="match status" value="1"/>
</dbReference>
<evidence type="ECO:0000313" key="4">
    <source>
        <dbReference type="Proteomes" id="UP000433050"/>
    </source>
</evidence>
<dbReference type="InterPro" id="IPR016677">
    <property type="entry name" value="UCP016817_carboligase"/>
</dbReference>
<dbReference type="RefSeq" id="WP_159597909.1">
    <property type="nucleotide sequence ID" value="NZ_CACSAS010000001.1"/>
</dbReference>
<dbReference type="EMBL" id="CACSAS010000001">
    <property type="protein sequence ID" value="CAA0088351.1"/>
    <property type="molecule type" value="Genomic_DNA"/>
</dbReference>
<dbReference type="GO" id="GO:0046872">
    <property type="term" value="F:metal ion binding"/>
    <property type="evidence" value="ECO:0007669"/>
    <property type="project" value="InterPro"/>
</dbReference>
<feature type="domain" description="ATP-grasp" evidence="2">
    <location>
        <begin position="76"/>
        <end position="294"/>
    </location>
</feature>
<dbReference type="SUPFAM" id="SSF56059">
    <property type="entry name" value="Glutathione synthetase ATP-binding domain-like"/>
    <property type="match status" value="1"/>
</dbReference>
<dbReference type="InterPro" id="IPR011761">
    <property type="entry name" value="ATP-grasp"/>
</dbReference>
<organism evidence="3 4">
    <name type="scientific">Starkeya nomas</name>
    <dbReference type="NCBI Taxonomy" id="2666134"/>
    <lineage>
        <taxon>Bacteria</taxon>
        <taxon>Pseudomonadati</taxon>
        <taxon>Pseudomonadota</taxon>
        <taxon>Alphaproteobacteria</taxon>
        <taxon>Hyphomicrobiales</taxon>
        <taxon>Xanthobacteraceae</taxon>
        <taxon>Starkeya</taxon>
    </lineage>
</organism>
<evidence type="ECO:0000256" key="1">
    <source>
        <dbReference type="PROSITE-ProRule" id="PRU00409"/>
    </source>
</evidence>
<dbReference type="Proteomes" id="UP000433050">
    <property type="component" value="Unassembled WGS sequence"/>
</dbReference>
<dbReference type="AlphaFoldDB" id="A0A5S9NDK0"/>
<reference evidence="3 4" key="1">
    <citation type="submission" date="2019-12" db="EMBL/GenBank/DDBJ databases">
        <authorList>
            <person name="Reyes-Prieto M."/>
        </authorList>
    </citation>
    <scope>NUCLEOTIDE SEQUENCE [LARGE SCALE GENOMIC DNA]</scope>
    <source>
        <strain evidence="3">HF14-78462</strain>
    </source>
</reference>
<dbReference type="PIRSF" id="PIRSF016817">
    <property type="entry name" value="UCP016817_carboligase"/>
    <property type="match status" value="1"/>
</dbReference>
<accession>A0A5S9NDK0</accession>
<keyword evidence="1" id="KW-0067">ATP-binding</keyword>
<dbReference type="Pfam" id="PF02655">
    <property type="entry name" value="ATP-grasp_3"/>
    <property type="match status" value="1"/>
</dbReference>
<sequence length="387" mass="41114">MPSSWQDRSPPEDKADVVVLGIAARGLAAAARRAGLRAVALDLFGDEDTRALAVETIALRRHPGFAIDPGELFDQLDIHAGHTLPVVLGTGFEHAPEIVGALAARYRLAGCGPDTLARLKQPAVFERLLADLGIPHPRLLHGAAPEGMRALEKQVGGAGGAHVRPATMARGEGWYLQEQVEGRSVSALFLGDACTARLLAFSEQWCAPAEGTPFRYGGAAGPIRLDDGIARDVADALSRLVEANGLVGLASADLMVGEAGWSLLEINPRPGATLDIFDRPPLPPLLRLHIDACAGRLPELALLAPGAGVEARAAGVLYAPAAFDMRLDPLPEWVADRPRYGTRFDAGEPVCTVLAAGHDTIDARETLSRRMDHLWRTLNTADRQAAE</sequence>
<evidence type="ECO:0000313" key="3">
    <source>
        <dbReference type="EMBL" id="CAA0088351.1"/>
    </source>
</evidence>
<proteinExistence type="predicted"/>
<dbReference type="GO" id="GO:0005524">
    <property type="term" value="F:ATP binding"/>
    <property type="evidence" value="ECO:0007669"/>
    <property type="project" value="UniProtKB-UniRule"/>
</dbReference>
<keyword evidence="4" id="KW-1185">Reference proteome</keyword>